<comment type="caution">
    <text evidence="2">The sequence shown here is derived from an EMBL/GenBank/DDBJ whole genome shotgun (WGS) entry which is preliminary data.</text>
</comment>
<dbReference type="Proteomes" id="UP000601435">
    <property type="component" value="Unassembled WGS sequence"/>
</dbReference>
<accession>A0A812J0L1</accession>
<feature type="compositionally biased region" description="Basic and acidic residues" evidence="1">
    <location>
        <begin position="100"/>
        <end position="119"/>
    </location>
</feature>
<feature type="compositionally biased region" description="Basic and acidic residues" evidence="1">
    <location>
        <begin position="44"/>
        <end position="53"/>
    </location>
</feature>
<feature type="region of interest" description="Disordered" evidence="1">
    <location>
        <begin position="181"/>
        <end position="200"/>
    </location>
</feature>
<gene>
    <name evidence="2" type="ORF">SNEC2469_LOCUS1212</name>
</gene>
<name>A0A812J0L1_9DINO</name>
<evidence type="ECO:0000313" key="3">
    <source>
        <dbReference type="Proteomes" id="UP000601435"/>
    </source>
</evidence>
<protein>
    <submittedName>
        <fullName evidence="2">Uncharacterized protein</fullName>
    </submittedName>
</protein>
<sequence length="200" mass="21790">MELLAGRCQSSRKRMSPLQTWRNERYEHRSGSTPKAAASRRRSKEPQKAEKPPGPEATEPEEVETQPKASSKAKAKAKAKAKGRAKTETPAAKTPGTKAPKKDPAEFRQPETVRRRLWQDSEDSEESPRKVKASPARGTGLLGVLDAGRLRSMARPLAAFADAPSLNNFKNKPSLRRLAEEAAAAVGNGPKPHAKARAAR</sequence>
<feature type="region of interest" description="Disordered" evidence="1">
    <location>
        <begin position="1"/>
        <end position="142"/>
    </location>
</feature>
<reference evidence="2" key="1">
    <citation type="submission" date="2021-02" db="EMBL/GenBank/DDBJ databases">
        <authorList>
            <person name="Dougan E. K."/>
            <person name="Rhodes N."/>
            <person name="Thang M."/>
            <person name="Chan C."/>
        </authorList>
    </citation>
    <scope>NUCLEOTIDE SEQUENCE</scope>
</reference>
<evidence type="ECO:0000313" key="2">
    <source>
        <dbReference type="EMBL" id="CAE7192483.1"/>
    </source>
</evidence>
<dbReference type="AlphaFoldDB" id="A0A812J0L1"/>
<feature type="compositionally biased region" description="Low complexity" evidence="1">
    <location>
        <begin position="88"/>
        <end position="98"/>
    </location>
</feature>
<keyword evidence="3" id="KW-1185">Reference proteome</keyword>
<dbReference type="EMBL" id="CAJNJA010005546">
    <property type="protein sequence ID" value="CAE7192483.1"/>
    <property type="molecule type" value="Genomic_DNA"/>
</dbReference>
<organism evidence="2 3">
    <name type="scientific">Symbiodinium necroappetens</name>
    <dbReference type="NCBI Taxonomy" id="1628268"/>
    <lineage>
        <taxon>Eukaryota</taxon>
        <taxon>Sar</taxon>
        <taxon>Alveolata</taxon>
        <taxon>Dinophyceae</taxon>
        <taxon>Suessiales</taxon>
        <taxon>Symbiodiniaceae</taxon>
        <taxon>Symbiodinium</taxon>
    </lineage>
</organism>
<proteinExistence type="predicted"/>
<evidence type="ECO:0000256" key="1">
    <source>
        <dbReference type="SAM" id="MobiDB-lite"/>
    </source>
</evidence>
<feature type="compositionally biased region" description="Basic residues" evidence="1">
    <location>
        <begin position="71"/>
        <end position="84"/>
    </location>
</feature>